<comment type="caution">
    <text evidence="2">The sequence shown here is derived from an EMBL/GenBank/DDBJ whole genome shotgun (WGS) entry which is preliminary data.</text>
</comment>
<evidence type="ECO:0008006" key="4">
    <source>
        <dbReference type="Google" id="ProtNLM"/>
    </source>
</evidence>
<sequence>MTEAALCVWIIEVCQSEFLCRHLLKKQYLLDEIEEMMRVNDQTEEHAKKMKAGKLEKREQAFRLQSCQKESQSPEHRKMPKSTNYPQQTGRRHSPDKWGQRESQLKCYCCCQDFPHTDQCQAFGQPCHCCGKENHFERVCQASQKSMQQRSWEPRLCHHAKVLRQLIQGNLLLA</sequence>
<dbReference type="EMBL" id="JANPWB010000003">
    <property type="protein sequence ID" value="KAJ1200082.1"/>
    <property type="molecule type" value="Genomic_DNA"/>
</dbReference>
<feature type="region of interest" description="Disordered" evidence="1">
    <location>
        <begin position="68"/>
        <end position="97"/>
    </location>
</feature>
<evidence type="ECO:0000313" key="2">
    <source>
        <dbReference type="EMBL" id="KAJ1200082.1"/>
    </source>
</evidence>
<dbReference type="Proteomes" id="UP001066276">
    <property type="component" value="Chromosome 2_1"/>
</dbReference>
<name>A0AAV7VH53_PLEWA</name>
<dbReference type="AlphaFoldDB" id="A0AAV7VH53"/>
<protein>
    <recommendedName>
        <fullName evidence="4">CCHC-type domain-containing protein</fullName>
    </recommendedName>
</protein>
<evidence type="ECO:0000313" key="3">
    <source>
        <dbReference type="Proteomes" id="UP001066276"/>
    </source>
</evidence>
<evidence type="ECO:0000256" key="1">
    <source>
        <dbReference type="SAM" id="MobiDB-lite"/>
    </source>
</evidence>
<organism evidence="2 3">
    <name type="scientific">Pleurodeles waltl</name>
    <name type="common">Iberian ribbed newt</name>
    <dbReference type="NCBI Taxonomy" id="8319"/>
    <lineage>
        <taxon>Eukaryota</taxon>
        <taxon>Metazoa</taxon>
        <taxon>Chordata</taxon>
        <taxon>Craniata</taxon>
        <taxon>Vertebrata</taxon>
        <taxon>Euteleostomi</taxon>
        <taxon>Amphibia</taxon>
        <taxon>Batrachia</taxon>
        <taxon>Caudata</taxon>
        <taxon>Salamandroidea</taxon>
        <taxon>Salamandridae</taxon>
        <taxon>Pleurodelinae</taxon>
        <taxon>Pleurodeles</taxon>
    </lineage>
</organism>
<accession>A0AAV7VH53</accession>
<gene>
    <name evidence="2" type="ORF">NDU88_003910</name>
</gene>
<proteinExistence type="predicted"/>
<keyword evidence="3" id="KW-1185">Reference proteome</keyword>
<reference evidence="2" key="1">
    <citation type="journal article" date="2022" name="bioRxiv">
        <title>Sequencing and chromosome-scale assembly of the giantPleurodeles waltlgenome.</title>
        <authorList>
            <person name="Brown T."/>
            <person name="Elewa A."/>
            <person name="Iarovenko S."/>
            <person name="Subramanian E."/>
            <person name="Araus A.J."/>
            <person name="Petzold A."/>
            <person name="Susuki M."/>
            <person name="Suzuki K.-i.T."/>
            <person name="Hayashi T."/>
            <person name="Toyoda A."/>
            <person name="Oliveira C."/>
            <person name="Osipova E."/>
            <person name="Leigh N.D."/>
            <person name="Simon A."/>
            <person name="Yun M.H."/>
        </authorList>
    </citation>
    <scope>NUCLEOTIDE SEQUENCE</scope>
    <source>
        <strain evidence="2">20211129_DDA</strain>
        <tissue evidence="2">Liver</tissue>
    </source>
</reference>